<keyword evidence="2" id="KW-1185">Reference proteome</keyword>
<organism evidence="1 2">
    <name type="scientific">Ramlibacter alkalitolerans</name>
    <dbReference type="NCBI Taxonomy" id="2039631"/>
    <lineage>
        <taxon>Bacteria</taxon>
        <taxon>Pseudomonadati</taxon>
        <taxon>Pseudomonadota</taxon>
        <taxon>Betaproteobacteria</taxon>
        <taxon>Burkholderiales</taxon>
        <taxon>Comamonadaceae</taxon>
        <taxon>Ramlibacter</taxon>
    </lineage>
</organism>
<gene>
    <name evidence="1" type="ORF">JI746_16165</name>
</gene>
<evidence type="ECO:0000313" key="2">
    <source>
        <dbReference type="Proteomes" id="UP000622707"/>
    </source>
</evidence>
<sequence length="106" mass="11172">MLSLQHTPPGAAWAHPLPEAIPSLRDVAAALRRVKRCPEPGPGFRIGICDDAGTVRAGAMVASFVQVQRLALAMGDLGYADVIAGEADEMQGCHVLFMPRSHAGAR</sequence>
<dbReference type="EMBL" id="JAEQND010000008">
    <property type="protein sequence ID" value="MBL0426650.1"/>
    <property type="molecule type" value="Genomic_DNA"/>
</dbReference>
<dbReference type="Proteomes" id="UP000622707">
    <property type="component" value="Unassembled WGS sequence"/>
</dbReference>
<name>A0ABS1JQU7_9BURK</name>
<reference evidence="1 2" key="1">
    <citation type="journal article" date="2017" name="Int. J. Syst. Evol. Microbiol.">
        <title>Ramlibacter alkalitolerans sp. nov., alkali-tolerant bacterium isolated from soil of ginseng.</title>
        <authorList>
            <person name="Lee D.H."/>
            <person name="Cha C.J."/>
        </authorList>
    </citation>
    <scope>NUCLEOTIDE SEQUENCE [LARGE SCALE GENOMIC DNA]</scope>
    <source>
        <strain evidence="1 2">KACC 19305</strain>
    </source>
</reference>
<protein>
    <submittedName>
        <fullName evidence="1">Uncharacterized protein</fullName>
    </submittedName>
</protein>
<evidence type="ECO:0000313" key="1">
    <source>
        <dbReference type="EMBL" id="MBL0426650.1"/>
    </source>
</evidence>
<accession>A0ABS1JQU7</accession>
<comment type="caution">
    <text evidence="1">The sequence shown here is derived from an EMBL/GenBank/DDBJ whole genome shotgun (WGS) entry which is preliminary data.</text>
</comment>
<proteinExistence type="predicted"/>
<dbReference type="RefSeq" id="WP_201690869.1">
    <property type="nucleotide sequence ID" value="NZ_JAEQND010000008.1"/>
</dbReference>